<evidence type="ECO:0000313" key="2">
    <source>
        <dbReference type="EMBL" id="GAA3972622.1"/>
    </source>
</evidence>
<dbReference type="EMBL" id="BAABDI010000010">
    <property type="protein sequence ID" value="GAA3972622.1"/>
    <property type="molecule type" value="Genomic_DNA"/>
</dbReference>
<dbReference type="RefSeq" id="WP_345123312.1">
    <property type="nucleotide sequence ID" value="NZ_BAABDI010000010.1"/>
</dbReference>
<accession>A0ABP7PX58</accession>
<dbReference type="Proteomes" id="UP001501556">
    <property type="component" value="Unassembled WGS sequence"/>
</dbReference>
<reference evidence="3" key="1">
    <citation type="journal article" date="2019" name="Int. J. Syst. Evol. Microbiol.">
        <title>The Global Catalogue of Microorganisms (GCM) 10K type strain sequencing project: providing services to taxonomists for standard genome sequencing and annotation.</title>
        <authorList>
            <consortium name="The Broad Institute Genomics Platform"/>
            <consortium name="The Broad Institute Genome Sequencing Center for Infectious Disease"/>
            <person name="Wu L."/>
            <person name="Ma J."/>
        </authorList>
    </citation>
    <scope>NUCLEOTIDE SEQUENCE [LARGE SCALE GENOMIC DNA]</scope>
    <source>
        <strain evidence="3">JCM 17217</strain>
    </source>
</reference>
<evidence type="ECO:0000256" key="1">
    <source>
        <dbReference type="SAM" id="Phobius"/>
    </source>
</evidence>
<evidence type="ECO:0000313" key="3">
    <source>
        <dbReference type="Proteomes" id="UP001501556"/>
    </source>
</evidence>
<gene>
    <name evidence="2" type="ORF">GCM10022407_18050</name>
</gene>
<comment type="caution">
    <text evidence="2">The sequence shown here is derived from an EMBL/GenBank/DDBJ whole genome shotgun (WGS) entry which is preliminary data.</text>
</comment>
<feature type="transmembrane region" description="Helical" evidence="1">
    <location>
        <begin position="57"/>
        <end position="76"/>
    </location>
</feature>
<evidence type="ECO:0008006" key="4">
    <source>
        <dbReference type="Google" id="ProtNLM"/>
    </source>
</evidence>
<name>A0ABP7PX58_9BACT</name>
<organism evidence="2 3">
    <name type="scientific">Hymenobacter antarcticus</name>
    <dbReference type="NCBI Taxonomy" id="486270"/>
    <lineage>
        <taxon>Bacteria</taxon>
        <taxon>Pseudomonadati</taxon>
        <taxon>Bacteroidota</taxon>
        <taxon>Cytophagia</taxon>
        <taxon>Cytophagales</taxon>
        <taxon>Hymenobacteraceae</taxon>
        <taxon>Hymenobacter</taxon>
    </lineage>
</organism>
<keyword evidence="3" id="KW-1185">Reference proteome</keyword>
<feature type="transmembrane region" description="Helical" evidence="1">
    <location>
        <begin position="26"/>
        <end position="45"/>
    </location>
</feature>
<keyword evidence="1" id="KW-0812">Transmembrane</keyword>
<sequence length="81" mass="9218">MPIKPSLPVPNRSHPDHVESRRSQRLLFLAGLFGLLLNFPLLAVFDHDGRVGGVPVLYLYMLLTWILLVGLTAWLVRRTNE</sequence>
<keyword evidence="1" id="KW-1133">Transmembrane helix</keyword>
<proteinExistence type="predicted"/>
<protein>
    <recommendedName>
        <fullName evidence="4">DUF3311 domain-containing protein</fullName>
    </recommendedName>
</protein>
<keyword evidence="1" id="KW-0472">Membrane</keyword>